<dbReference type="SUPFAM" id="SSF53756">
    <property type="entry name" value="UDP-Glycosyltransferase/glycogen phosphorylase"/>
    <property type="match status" value="1"/>
</dbReference>
<dbReference type="Proteomes" id="UP000278962">
    <property type="component" value="Unassembled WGS sequence"/>
</dbReference>
<keyword evidence="5" id="KW-1185">Reference proteome</keyword>
<evidence type="ECO:0000313" key="4">
    <source>
        <dbReference type="EMBL" id="RKQ92847.1"/>
    </source>
</evidence>
<dbReference type="GO" id="GO:0016757">
    <property type="term" value="F:glycosyltransferase activity"/>
    <property type="evidence" value="ECO:0007669"/>
    <property type="project" value="UniProtKB-KW"/>
</dbReference>
<dbReference type="OrthoDB" id="477186at2"/>
<dbReference type="RefSeq" id="WP_121250623.1">
    <property type="nucleotide sequence ID" value="NZ_RBIL01000001.1"/>
</dbReference>
<evidence type="ECO:0000256" key="1">
    <source>
        <dbReference type="ARBA" id="ARBA00022676"/>
    </source>
</evidence>
<dbReference type="Gene3D" id="3.40.50.2000">
    <property type="entry name" value="Glycogen Phosphorylase B"/>
    <property type="match status" value="3"/>
</dbReference>
<comment type="caution">
    <text evidence="4">The sequence shown here is derived from an EMBL/GenBank/DDBJ whole genome shotgun (WGS) entry which is preliminary data.</text>
</comment>
<dbReference type="PANTHER" id="PTHR12526:SF510">
    <property type="entry name" value="D-INOSITOL 3-PHOSPHATE GLYCOSYLTRANSFERASE"/>
    <property type="match status" value="1"/>
</dbReference>
<accession>A0A660LCS2</accession>
<evidence type="ECO:0000256" key="2">
    <source>
        <dbReference type="ARBA" id="ARBA00022679"/>
    </source>
</evidence>
<dbReference type="EMBL" id="RBIL01000001">
    <property type="protein sequence ID" value="RKQ92847.1"/>
    <property type="molecule type" value="Genomic_DNA"/>
</dbReference>
<dbReference type="CDD" id="cd03801">
    <property type="entry name" value="GT4_PimA-like"/>
    <property type="match status" value="1"/>
</dbReference>
<evidence type="ECO:0000259" key="3">
    <source>
        <dbReference type="Pfam" id="PF00534"/>
    </source>
</evidence>
<proteinExistence type="predicted"/>
<reference evidence="4 5" key="1">
    <citation type="submission" date="2018-10" db="EMBL/GenBank/DDBJ databases">
        <title>Genomic Encyclopedia of Archaeal and Bacterial Type Strains, Phase II (KMG-II): from individual species to whole genera.</title>
        <authorList>
            <person name="Goeker M."/>
        </authorList>
    </citation>
    <scope>NUCLEOTIDE SEQUENCE [LARGE SCALE GENOMIC DNA]</scope>
    <source>
        <strain evidence="4 5">DSM 14954</strain>
    </source>
</reference>
<dbReference type="InterPro" id="IPR001296">
    <property type="entry name" value="Glyco_trans_1"/>
</dbReference>
<feature type="domain" description="Glycosyl transferase family 1" evidence="3">
    <location>
        <begin position="172"/>
        <end position="303"/>
    </location>
</feature>
<name>A0A660LCS2_9ACTN</name>
<gene>
    <name evidence="4" type="ORF">C8N24_2703</name>
</gene>
<dbReference type="Pfam" id="PF00534">
    <property type="entry name" value="Glycos_transf_1"/>
    <property type="match status" value="1"/>
</dbReference>
<dbReference type="PANTHER" id="PTHR12526">
    <property type="entry name" value="GLYCOSYLTRANSFERASE"/>
    <property type="match status" value="1"/>
</dbReference>
<keyword evidence="1" id="KW-0328">Glycosyltransferase</keyword>
<organism evidence="4 5">
    <name type="scientific">Solirubrobacter pauli</name>
    <dbReference type="NCBI Taxonomy" id="166793"/>
    <lineage>
        <taxon>Bacteria</taxon>
        <taxon>Bacillati</taxon>
        <taxon>Actinomycetota</taxon>
        <taxon>Thermoleophilia</taxon>
        <taxon>Solirubrobacterales</taxon>
        <taxon>Solirubrobacteraceae</taxon>
        <taxon>Solirubrobacter</taxon>
    </lineage>
</organism>
<dbReference type="AlphaFoldDB" id="A0A660LCS2"/>
<evidence type="ECO:0000313" key="5">
    <source>
        <dbReference type="Proteomes" id="UP000278962"/>
    </source>
</evidence>
<sequence>MTKPVLFVTNHAPPFRIGAFKALHERENVVFALIGGDVRHGGGGTRAEALPFPVIAPSQRAVARIAASGRYRAVIAGLSGKVALPAAYAGARAGRVPFVLWATIWAHPRTAAHALSYLPLRHIYRRADAIATYGPHVSAYVRSKHPRGPVFEAPQAVDGAFWGAAATPDRRADFQVLFAGRPAPEKGFDVLRQAVDPRSLVVADGRSPQQLRNLYAGSDVLVVPSLPTRDFLEPWGLVVNEAFHQGTPVIATDAVGAAAGGLVQHERTGLIVPAGDVDALRAAIRRLQDDGALRRSLGENARHEVAKYTYDAWAEGMSRALDAC</sequence>
<keyword evidence="2 4" id="KW-0808">Transferase</keyword>
<protein>
    <submittedName>
        <fullName evidence="4">Glycosyltransferase involved in cell wall biosynthesis</fullName>
    </submittedName>
</protein>